<dbReference type="RefSeq" id="WP_129182223.1">
    <property type="nucleotide sequence ID" value="NZ_JAGIOG010000001.1"/>
</dbReference>
<feature type="region of interest" description="Disordered" evidence="1">
    <location>
        <begin position="19"/>
        <end position="44"/>
    </location>
</feature>
<dbReference type="AlphaFoldDB" id="A0A641ANE5"/>
<evidence type="ECO:0000313" key="3">
    <source>
        <dbReference type="EMBL" id="KAA1378659.1"/>
    </source>
</evidence>
<evidence type="ECO:0008006" key="5">
    <source>
        <dbReference type="Google" id="ProtNLM"/>
    </source>
</evidence>
<organism evidence="3 4">
    <name type="scientific">Aeromicrobium fastidiosum</name>
    <dbReference type="NCBI Taxonomy" id="52699"/>
    <lineage>
        <taxon>Bacteria</taxon>
        <taxon>Bacillati</taxon>
        <taxon>Actinomycetota</taxon>
        <taxon>Actinomycetes</taxon>
        <taxon>Propionibacteriales</taxon>
        <taxon>Nocardioidaceae</taxon>
        <taxon>Aeromicrobium</taxon>
    </lineage>
</organism>
<protein>
    <recommendedName>
        <fullName evidence="5">DUF3040 domain-containing protein</fullName>
    </recommendedName>
</protein>
<feature type="compositionally biased region" description="Basic and acidic residues" evidence="1">
    <location>
        <begin position="28"/>
        <end position="44"/>
    </location>
</feature>
<evidence type="ECO:0000256" key="2">
    <source>
        <dbReference type="SAM" id="Phobius"/>
    </source>
</evidence>
<evidence type="ECO:0000313" key="4">
    <source>
        <dbReference type="Proteomes" id="UP001515100"/>
    </source>
</evidence>
<keyword evidence="4" id="KW-1185">Reference proteome</keyword>
<dbReference type="Proteomes" id="UP001515100">
    <property type="component" value="Unassembled WGS sequence"/>
</dbReference>
<dbReference type="EMBL" id="SDPP02000002">
    <property type="protein sequence ID" value="KAA1378659.1"/>
    <property type="molecule type" value="Genomic_DNA"/>
</dbReference>
<reference evidence="3" key="1">
    <citation type="submission" date="2019-09" db="EMBL/GenBank/DDBJ databases">
        <authorList>
            <person name="Li J."/>
        </authorList>
    </citation>
    <scope>NUCLEOTIDE SEQUENCE [LARGE SCALE GENOMIC DNA]</scope>
    <source>
        <strain evidence="3">NRBC 14897</strain>
    </source>
</reference>
<name>A0A641ANE5_9ACTN</name>
<gene>
    <name evidence="3" type="ORF">ESP62_009990</name>
</gene>
<keyword evidence="2" id="KW-0472">Membrane</keyword>
<feature type="transmembrane region" description="Helical" evidence="2">
    <location>
        <begin position="91"/>
        <end position="108"/>
    </location>
</feature>
<keyword evidence="2" id="KW-1133">Transmembrane helix</keyword>
<accession>A0A641ANE5</accession>
<feature type="transmembrane region" description="Helical" evidence="2">
    <location>
        <begin position="63"/>
        <end position="85"/>
    </location>
</feature>
<proteinExistence type="predicted"/>
<sequence>MTERDDFDRIVEGLDLDLSFPDDPLDPVPERPAEVRRDADAEQDEPFYRRVDSSPLVPRRRGIILAWAGVVGAPMVLVLATLAHVFLDRPIVAGAVLTFVASAIYLFLQLPEHGPARPDWPDDGAVL</sequence>
<evidence type="ECO:0000256" key="1">
    <source>
        <dbReference type="SAM" id="MobiDB-lite"/>
    </source>
</evidence>
<keyword evidence="2" id="KW-0812">Transmembrane</keyword>
<dbReference type="OrthoDB" id="3749021at2"/>
<comment type="caution">
    <text evidence="3">The sequence shown here is derived from an EMBL/GenBank/DDBJ whole genome shotgun (WGS) entry which is preliminary data.</text>
</comment>